<accession>A0A8S3ZUK1</accession>
<dbReference type="EMBL" id="CAJHNH020004789">
    <property type="protein sequence ID" value="CAG5131678.1"/>
    <property type="molecule type" value="Genomic_DNA"/>
</dbReference>
<evidence type="ECO:0000256" key="1">
    <source>
        <dbReference type="ARBA" id="ARBA00001961"/>
    </source>
</evidence>
<evidence type="ECO:0000256" key="2">
    <source>
        <dbReference type="ARBA" id="ARBA00022723"/>
    </source>
</evidence>
<dbReference type="InterPro" id="IPR045054">
    <property type="entry name" value="P4HA-like"/>
</dbReference>
<evidence type="ECO:0000256" key="3">
    <source>
        <dbReference type="ARBA" id="ARBA00022896"/>
    </source>
</evidence>
<keyword evidence="4" id="KW-0223">Dioxygenase</keyword>
<dbReference type="SMART" id="SM00702">
    <property type="entry name" value="P4Hc"/>
    <property type="match status" value="1"/>
</dbReference>
<reference evidence="8" key="1">
    <citation type="submission" date="2021-04" db="EMBL/GenBank/DDBJ databases">
        <authorList>
            <consortium name="Molecular Ecology Group"/>
        </authorList>
    </citation>
    <scope>NUCLEOTIDE SEQUENCE</scope>
</reference>
<organism evidence="8 9">
    <name type="scientific">Candidula unifasciata</name>
    <dbReference type="NCBI Taxonomy" id="100452"/>
    <lineage>
        <taxon>Eukaryota</taxon>
        <taxon>Metazoa</taxon>
        <taxon>Spiralia</taxon>
        <taxon>Lophotrochozoa</taxon>
        <taxon>Mollusca</taxon>
        <taxon>Gastropoda</taxon>
        <taxon>Heterobranchia</taxon>
        <taxon>Euthyneura</taxon>
        <taxon>Panpulmonata</taxon>
        <taxon>Eupulmonata</taxon>
        <taxon>Stylommatophora</taxon>
        <taxon>Helicina</taxon>
        <taxon>Helicoidea</taxon>
        <taxon>Geomitridae</taxon>
        <taxon>Candidula</taxon>
    </lineage>
</organism>
<keyword evidence="6" id="KW-0408">Iron</keyword>
<comment type="caution">
    <text evidence="8">The sequence shown here is derived from an EMBL/GenBank/DDBJ whole genome shotgun (WGS) entry which is preliminary data.</text>
</comment>
<feature type="non-terminal residue" evidence="8">
    <location>
        <position position="219"/>
    </location>
</feature>
<dbReference type="Gene3D" id="2.60.120.620">
    <property type="entry name" value="q2cbj1_9rhob like domain"/>
    <property type="match status" value="1"/>
</dbReference>
<dbReference type="InterPro" id="IPR005123">
    <property type="entry name" value="Oxoglu/Fe-dep_dioxygenase_dom"/>
</dbReference>
<comment type="cofactor">
    <cofactor evidence="1">
        <name>L-ascorbate</name>
        <dbReference type="ChEBI" id="CHEBI:38290"/>
    </cofactor>
</comment>
<dbReference type="OrthoDB" id="420380at2759"/>
<feature type="domain" description="Fe2OG dioxygenase" evidence="7">
    <location>
        <begin position="115"/>
        <end position="219"/>
    </location>
</feature>
<evidence type="ECO:0000313" key="8">
    <source>
        <dbReference type="EMBL" id="CAG5131678.1"/>
    </source>
</evidence>
<evidence type="ECO:0000259" key="7">
    <source>
        <dbReference type="PROSITE" id="PS51471"/>
    </source>
</evidence>
<feature type="non-terminal residue" evidence="8">
    <location>
        <position position="1"/>
    </location>
</feature>
<dbReference type="PANTHER" id="PTHR10869">
    <property type="entry name" value="PROLYL 4-HYDROXYLASE ALPHA SUBUNIT"/>
    <property type="match status" value="1"/>
</dbReference>
<evidence type="ECO:0000256" key="6">
    <source>
        <dbReference type="ARBA" id="ARBA00023004"/>
    </source>
</evidence>
<dbReference type="GO" id="GO:0031418">
    <property type="term" value="F:L-ascorbic acid binding"/>
    <property type="evidence" value="ECO:0007669"/>
    <property type="project" value="UniProtKB-KW"/>
</dbReference>
<gene>
    <name evidence="8" type="ORF">CUNI_LOCUS17236</name>
</gene>
<dbReference type="Pfam" id="PF13640">
    <property type="entry name" value="2OG-FeII_Oxy_3"/>
    <property type="match status" value="1"/>
</dbReference>
<dbReference type="PANTHER" id="PTHR10869:SF244">
    <property type="entry name" value="PROLYL 4-HYDROXYLASE SUBUNIT ALPHA-2"/>
    <property type="match status" value="1"/>
</dbReference>
<dbReference type="PROSITE" id="PS51471">
    <property type="entry name" value="FE2OG_OXY"/>
    <property type="match status" value="1"/>
</dbReference>
<sequence length="219" mass="24584">AAYVRLCRDSVQVRSAATIAGYFRYKAELIHQSPPLIRFYDVISQSEIDHMTDEAWTKLTPSALHQNQRTSNRTHLLRVSQTAWLPDNTVTIRRLSARVGQITGLDTSQLPLDTPAEPFQIVNYGLGGLYVPHEDSVRRAREMGQENSPSLSGSGDRIATWMFYLSDSEAGGATVFPRLNLYVRPIKGSAILWYNLKRNGDVDKKLVHASCPVLIGNKW</sequence>
<keyword evidence="2" id="KW-0479">Metal-binding</keyword>
<evidence type="ECO:0000256" key="5">
    <source>
        <dbReference type="ARBA" id="ARBA00023002"/>
    </source>
</evidence>
<protein>
    <recommendedName>
        <fullName evidence="7">Fe2OG dioxygenase domain-containing protein</fullName>
    </recommendedName>
</protein>
<evidence type="ECO:0000313" key="9">
    <source>
        <dbReference type="Proteomes" id="UP000678393"/>
    </source>
</evidence>
<name>A0A8S3ZUK1_9EUPU</name>
<dbReference type="GO" id="GO:0005783">
    <property type="term" value="C:endoplasmic reticulum"/>
    <property type="evidence" value="ECO:0007669"/>
    <property type="project" value="TreeGrafter"/>
</dbReference>
<dbReference type="AlphaFoldDB" id="A0A8S3ZUK1"/>
<dbReference type="Proteomes" id="UP000678393">
    <property type="component" value="Unassembled WGS sequence"/>
</dbReference>
<dbReference type="GO" id="GO:0005506">
    <property type="term" value="F:iron ion binding"/>
    <property type="evidence" value="ECO:0007669"/>
    <property type="project" value="InterPro"/>
</dbReference>
<keyword evidence="3" id="KW-0847">Vitamin C</keyword>
<dbReference type="InterPro" id="IPR006620">
    <property type="entry name" value="Pro_4_hyd_alph"/>
</dbReference>
<keyword evidence="9" id="KW-1185">Reference proteome</keyword>
<keyword evidence="5" id="KW-0560">Oxidoreductase</keyword>
<evidence type="ECO:0000256" key="4">
    <source>
        <dbReference type="ARBA" id="ARBA00022964"/>
    </source>
</evidence>
<proteinExistence type="predicted"/>
<dbReference type="InterPro" id="IPR044862">
    <property type="entry name" value="Pro_4_hyd_alph_FE2OG_OXY"/>
</dbReference>
<dbReference type="GO" id="GO:0004656">
    <property type="term" value="F:procollagen-proline 4-dioxygenase activity"/>
    <property type="evidence" value="ECO:0007669"/>
    <property type="project" value="TreeGrafter"/>
</dbReference>